<sequence length="171" mass="20203">MFDPNKIVAKAQHSGFYRWLLNKSLDRMIPFNRPHGFQVIDIGDYHLKTRLPYRRRNQNHIRGLHACALATVSEFTTGFLLVSRLDSRKYRIIMQRLEMDYHYQGKMDATAVFEISEAWLQEQIYEPLRTQEAVVIPCEVKIHDEAGNHLTTGKVFWQIKDWQRVRTKVSA</sequence>
<evidence type="ECO:0000313" key="1">
    <source>
        <dbReference type="EMBL" id="MBT1710221.1"/>
    </source>
</evidence>
<dbReference type="InterPro" id="IPR029069">
    <property type="entry name" value="HotDog_dom_sf"/>
</dbReference>
<dbReference type="AlphaFoldDB" id="A0AAP2DZK1"/>
<name>A0AAP2DZK1_9BACT</name>
<evidence type="ECO:0000313" key="2">
    <source>
        <dbReference type="Proteomes" id="UP001319080"/>
    </source>
</evidence>
<accession>A0AAP2DZK1</accession>
<protein>
    <submittedName>
        <fullName evidence="1">DUF4442 domain-containing protein</fullName>
    </submittedName>
</protein>
<proteinExistence type="predicted"/>
<organism evidence="1 2">
    <name type="scientific">Dawidia cretensis</name>
    <dbReference type="NCBI Taxonomy" id="2782350"/>
    <lineage>
        <taxon>Bacteria</taxon>
        <taxon>Pseudomonadati</taxon>
        <taxon>Bacteroidota</taxon>
        <taxon>Cytophagia</taxon>
        <taxon>Cytophagales</taxon>
        <taxon>Chryseotaleaceae</taxon>
        <taxon>Dawidia</taxon>
    </lineage>
</organism>
<dbReference type="RefSeq" id="WP_254085798.1">
    <property type="nucleotide sequence ID" value="NZ_JAHESE010000020.1"/>
</dbReference>
<gene>
    <name evidence="1" type="ORF">KK062_18385</name>
</gene>
<dbReference type="SUPFAM" id="SSF54637">
    <property type="entry name" value="Thioesterase/thiol ester dehydrase-isomerase"/>
    <property type="match status" value="1"/>
</dbReference>
<dbReference type="Proteomes" id="UP001319080">
    <property type="component" value="Unassembled WGS sequence"/>
</dbReference>
<dbReference type="Gene3D" id="3.10.129.10">
    <property type="entry name" value="Hotdog Thioesterase"/>
    <property type="match status" value="1"/>
</dbReference>
<dbReference type="EMBL" id="JAHESE010000020">
    <property type="protein sequence ID" value="MBT1710221.1"/>
    <property type="molecule type" value="Genomic_DNA"/>
</dbReference>
<comment type="caution">
    <text evidence="1">The sequence shown here is derived from an EMBL/GenBank/DDBJ whole genome shotgun (WGS) entry which is preliminary data.</text>
</comment>
<dbReference type="Pfam" id="PF14539">
    <property type="entry name" value="DUF4442"/>
    <property type="match status" value="1"/>
</dbReference>
<dbReference type="InterPro" id="IPR027961">
    <property type="entry name" value="DUF4442"/>
</dbReference>
<reference evidence="1 2" key="1">
    <citation type="submission" date="2021-05" db="EMBL/GenBank/DDBJ databases">
        <title>A Polyphasic approach of four new species of the genus Ohtaekwangia: Ohtaekwangia histidinii sp. nov., Ohtaekwangia cretensis sp. nov., Ohtaekwangia indiensis sp. nov., Ohtaekwangia reichenbachii sp. nov. from diverse environment.</title>
        <authorList>
            <person name="Octaviana S."/>
        </authorList>
    </citation>
    <scope>NUCLEOTIDE SEQUENCE [LARGE SCALE GENOMIC DNA]</scope>
    <source>
        <strain evidence="1 2">PWU5</strain>
    </source>
</reference>
<keyword evidence="2" id="KW-1185">Reference proteome</keyword>